<keyword evidence="3" id="KW-0238">DNA-binding</keyword>
<dbReference type="PRINTS" id="PR00039">
    <property type="entry name" value="HTHLYSR"/>
</dbReference>
<dbReference type="InterPro" id="IPR036390">
    <property type="entry name" value="WH_DNA-bd_sf"/>
</dbReference>
<dbReference type="InterPro" id="IPR005119">
    <property type="entry name" value="LysR_subst-bd"/>
</dbReference>
<dbReference type="Gene3D" id="3.40.190.290">
    <property type="match status" value="1"/>
</dbReference>
<evidence type="ECO:0000256" key="3">
    <source>
        <dbReference type="ARBA" id="ARBA00023125"/>
    </source>
</evidence>
<sequence>MEIYQLKVFLEVARYLSFTEAADALNLTQPAVSAKIRSLESELGTTLFHRLGRRVELTLIGQYLLDKGPELVNLETRLVQEIEELKQGKRSTLKIGCMSDTANHWLPSLLFRYRQQYPDVQTKCSQFDSVDQLYRAVTSGEVDVGISDLSFSGFDEIAEIIIDTIHYSLVVSASHTLAQQPWLSLKELYHHPWVLSPETAPSRIILEKRLEELGLSLANFSQVEYVDSPNLIRTYLLEGHYLSFVSNLEFQVEQQANLIKLVPLEEFALGTPLFLLLPKRFSQCLASLGQSGSQRQHGLEPIQNFVNLAEKGIQPFGQWSHREASIAAHAKAQDPSQSGKAALSPTPQVARFQSPSVHVRSPIPQHTKPLTLTIGTQNHTIQTVTAGLIIQKLGLLEHFLPREGRYSGTQYQIQWWDYSSGAPIVAGLQSKQIDIGVLGDYPLLLSAVQQNAGTLAETRLISFVASNPDGAGNDVIVPHRSLLNSFEDLRGRVIAVPFSSAAHGMIMRSLHRKHLLDDVKLTSIDTLNPQSRSKRLQQVDGYAYFAPFHEIAKHKGGFRRLSESNVDRLPTFHGVVVQQALAETYPEVVVAYLKALLAAQYWYATTPIAPTLVSRWVNVEAAIVAKTLCGRGKDDAIGTDLQKQGLFFSETQIRTDWVNEHICQLAMISGNEHLRQINLNRWIQSEFLETARASL</sequence>
<dbReference type="PANTHER" id="PTHR30126:SF39">
    <property type="entry name" value="HTH-TYPE TRANSCRIPTIONAL REGULATOR CYSL"/>
    <property type="match status" value="1"/>
</dbReference>
<feature type="domain" description="HTH lysR-type" evidence="6">
    <location>
        <begin position="1"/>
        <end position="58"/>
    </location>
</feature>
<evidence type="ECO:0000259" key="6">
    <source>
        <dbReference type="PROSITE" id="PS50931"/>
    </source>
</evidence>
<keyword evidence="4" id="KW-0804">Transcription</keyword>
<dbReference type="PROSITE" id="PS50931">
    <property type="entry name" value="HTH_LYSR"/>
    <property type="match status" value="1"/>
</dbReference>
<evidence type="ECO:0000256" key="2">
    <source>
        <dbReference type="ARBA" id="ARBA00023015"/>
    </source>
</evidence>
<comment type="similarity">
    <text evidence="1">Belongs to the LysR transcriptional regulatory family.</text>
</comment>
<dbReference type="InterPro" id="IPR036388">
    <property type="entry name" value="WH-like_DNA-bd_sf"/>
</dbReference>
<dbReference type="AlphaFoldDB" id="A0AA96WMU9"/>
<dbReference type="FunFam" id="1.10.10.10:FF:000001">
    <property type="entry name" value="LysR family transcriptional regulator"/>
    <property type="match status" value="1"/>
</dbReference>
<evidence type="ECO:0000313" key="7">
    <source>
        <dbReference type="EMBL" id="WNZ28015.1"/>
    </source>
</evidence>
<keyword evidence="2" id="KW-0805">Transcription regulation</keyword>
<organism evidence="7">
    <name type="scientific">Leptolyngbya sp. NK1-12</name>
    <dbReference type="NCBI Taxonomy" id="2547451"/>
    <lineage>
        <taxon>Bacteria</taxon>
        <taxon>Bacillati</taxon>
        <taxon>Cyanobacteriota</taxon>
        <taxon>Cyanophyceae</taxon>
        <taxon>Leptolyngbyales</taxon>
        <taxon>Leptolyngbyaceae</taxon>
        <taxon>Leptolyngbya group</taxon>
        <taxon>Leptolyngbya</taxon>
    </lineage>
</organism>
<dbReference type="GO" id="GO:0000976">
    <property type="term" value="F:transcription cis-regulatory region binding"/>
    <property type="evidence" value="ECO:0007669"/>
    <property type="project" value="TreeGrafter"/>
</dbReference>
<name>A0AA96WMU9_9CYAN</name>
<dbReference type="Pfam" id="PF00126">
    <property type="entry name" value="HTH_1"/>
    <property type="match status" value="1"/>
</dbReference>
<evidence type="ECO:0000256" key="1">
    <source>
        <dbReference type="ARBA" id="ARBA00009437"/>
    </source>
</evidence>
<dbReference type="SUPFAM" id="SSF53850">
    <property type="entry name" value="Periplasmic binding protein-like II"/>
    <property type="match status" value="2"/>
</dbReference>
<dbReference type="Pfam" id="PF03466">
    <property type="entry name" value="LysR_substrate"/>
    <property type="match status" value="1"/>
</dbReference>
<dbReference type="CDD" id="cd05466">
    <property type="entry name" value="PBP2_LTTR_substrate"/>
    <property type="match status" value="1"/>
</dbReference>
<dbReference type="Gene3D" id="1.10.10.10">
    <property type="entry name" value="Winged helix-like DNA-binding domain superfamily/Winged helix DNA-binding domain"/>
    <property type="match status" value="1"/>
</dbReference>
<dbReference type="Pfam" id="PF13379">
    <property type="entry name" value="NMT1_2"/>
    <property type="match status" value="1"/>
</dbReference>
<feature type="region of interest" description="Disordered" evidence="5">
    <location>
        <begin position="327"/>
        <end position="347"/>
    </location>
</feature>
<dbReference type="GO" id="GO:0003700">
    <property type="term" value="F:DNA-binding transcription factor activity"/>
    <property type="evidence" value="ECO:0007669"/>
    <property type="project" value="InterPro"/>
</dbReference>
<reference evidence="7" key="1">
    <citation type="submission" date="2020-05" db="EMBL/GenBank/DDBJ databases">
        <authorList>
            <person name="Zhu T."/>
            <person name="Keshari N."/>
            <person name="Lu X."/>
        </authorList>
    </citation>
    <scope>NUCLEOTIDE SEQUENCE</scope>
    <source>
        <strain evidence="7">NK1-12</strain>
    </source>
</reference>
<dbReference type="InterPro" id="IPR000847">
    <property type="entry name" value="LysR_HTH_N"/>
</dbReference>
<protein>
    <submittedName>
        <fullName evidence="7">LysR family transcriptional regulator</fullName>
    </submittedName>
</protein>
<feature type="compositionally biased region" description="Polar residues" evidence="5">
    <location>
        <begin position="334"/>
        <end position="347"/>
    </location>
</feature>
<evidence type="ECO:0000256" key="4">
    <source>
        <dbReference type="ARBA" id="ARBA00023163"/>
    </source>
</evidence>
<dbReference type="Gene3D" id="3.40.190.10">
    <property type="entry name" value="Periplasmic binding protein-like II"/>
    <property type="match status" value="2"/>
</dbReference>
<evidence type="ECO:0000256" key="5">
    <source>
        <dbReference type="SAM" id="MobiDB-lite"/>
    </source>
</evidence>
<dbReference type="PANTHER" id="PTHR30126">
    <property type="entry name" value="HTH-TYPE TRANSCRIPTIONAL REGULATOR"/>
    <property type="match status" value="1"/>
</dbReference>
<dbReference type="EMBL" id="CP053587">
    <property type="protein sequence ID" value="WNZ28015.1"/>
    <property type="molecule type" value="Genomic_DNA"/>
</dbReference>
<proteinExistence type="inferred from homology"/>
<accession>A0AA96WMU9</accession>
<dbReference type="SUPFAM" id="SSF46785">
    <property type="entry name" value="Winged helix' DNA-binding domain"/>
    <property type="match status" value="1"/>
</dbReference>
<gene>
    <name evidence="7" type="ORF">HJG54_33565</name>
</gene>